<dbReference type="Proteomes" id="UP000038045">
    <property type="component" value="Unplaced"/>
</dbReference>
<evidence type="ECO:0000313" key="5">
    <source>
        <dbReference type="WBParaSite" id="PTRK_0001188500.1"/>
    </source>
</evidence>
<name>A0A0N4ZTQ7_PARTI</name>
<dbReference type="GO" id="GO:0005634">
    <property type="term" value="C:nucleus"/>
    <property type="evidence" value="ECO:0007669"/>
    <property type="project" value="TreeGrafter"/>
</dbReference>
<dbReference type="SUPFAM" id="SSF49764">
    <property type="entry name" value="HSP20-like chaperones"/>
    <property type="match status" value="1"/>
</dbReference>
<dbReference type="Gene3D" id="2.60.40.790">
    <property type="match status" value="1"/>
</dbReference>
<dbReference type="PANTHER" id="PTHR45640">
    <property type="entry name" value="HEAT SHOCK PROTEIN HSP-12.2-RELATED"/>
    <property type="match status" value="1"/>
</dbReference>
<organism evidence="4 5">
    <name type="scientific">Parastrongyloides trichosuri</name>
    <name type="common">Possum-specific nematode worm</name>
    <dbReference type="NCBI Taxonomy" id="131310"/>
    <lineage>
        <taxon>Eukaryota</taxon>
        <taxon>Metazoa</taxon>
        <taxon>Ecdysozoa</taxon>
        <taxon>Nematoda</taxon>
        <taxon>Chromadorea</taxon>
        <taxon>Rhabditida</taxon>
        <taxon>Tylenchina</taxon>
        <taxon>Panagrolaimomorpha</taxon>
        <taxon>Strongyloidoidea</taxon>
        <taxon>Strongyloididae</taxon>
        <taxon>Parastrongyloides</taxon>
    </lineage>
</organism>
<dbReference type="InterPro" id="IPR002068">
    <property type="entry name" value="A-crystallin/Hsp20_dom"/>
</dbReference>
<evidence type="ECO:0000256" key="1">
    <source>
        <dbReference type="PROSITE-ProRule" id="PRU00285"/>
    </source>
</evidence>
<proteinExistence type="inferred from homology"/>
<comment type="similarity">
    <text evidence="1 2">Belongs to the small heat shock protein (HSP20) family.</text>
</comment>
<feature type="domain" description="SHSP" evidence="3">
    <location>
        <begin position="20"/>
        <end position="116"/>
    </location>
</feature>
<dbReference type="GO" id="GO:0042026">
    <property type="term" value="P:protein refolding"/>
    <property type="evidence" value="ECO:0007669"/>
    <property type="project" value="TreeGrafter"/>
</dbReference>
<dbReference type="PROSITE" id="PS01031">
    <property type="entry name" value="SHSP"/>
    <property type="match status" value="1"/>
</dbReference>
<dbReference type="STRING" id="131310.A0A0N4ZTQ7"/>
<dbReference type="WBParaSite" id="PTRK_0001188500.1">
    <property type="protein sequence ID" value="PTRK_0001188500.1"/>
    <property type="gene ID" value="PTRK_0001188500"/>
</dbReference>
<dbReference type="CDD" id="cd06526">
    <property type="entry name" value="metazoan_ACD"/>
    <property type="match status" value="1"/>
</dbReference>
<dbReference type="Pfam" id="PF00011">
    <property type="entry name" value="HSP20"/>
    <property type="match status" value="1"/>
</dbReference>
<evidence type="ECO:0000259" key="3">
    <source>
        <dbReference type="PROSITE" id="PS01031"/>
    </source>
</evidence>
<evidence type="ECO:0000313" key="4">
    <source>
        <dbReference type="Proteomes" id="UP000038045"/>
    </source>
</evidence>
<evidence type="ECO:0000256" key="2">
    <source>
        <dbReference type="RuleBase" id="RU003616"/>
    </source>
</evidence>
<dbReference type="InterPro" id="IPR001436">
    <property type="entry name" value="Alpha-crystallin/sHSP_animal"/>
</dbReference>
<dbReference type="InterPro" id="IPR008978">
    <property type="entry name" value="HSP20-like_chaperone"/>
</dbReference>
<dbReference type="GO" id="GO:0051082">
    <property type="term" value="F:unfolded protein binding"/>
    <property type="evidence" value="ECO:0007669"/>
    <property type="project" value="TreeGrafter"/>
</dbReference>
<dbReference type="AlphaFoldDB" id="A0A0N4ZTQ7"/>
<sequence length="116" mass="13452">MGDEANIKFRLHDPDQLVCDWPLNSNSDIVKRSVEHDGVFELVLDCHDFNPKEVTVLTQNDKLCIYCDRQQRRDSNTCERKISRTYKLPANINPKTLKHKFSVDGDLVITAEKKVH</sequence>
<reference evidence="5" key="1">
    <citation type="submission" date="2017-02" db="UniProtKB">
        <authorList>
            <consortium name="WormBaseParasite"/>
        </authorList>
    </citation>
    <scope>IDENTIFICATION</scope>
</reference>
<dbReference type="GO" id="GO:0009408">
    <property type="term" value="P:response to heat"/>
    <property type="evidence" value="ECO:0007669"/>
    <property type="project" value="TreeGrafter"/>
</dbReference>
<protein>
    <submittedName>
        <fullName evidence="5">SHSP domain-containing protein</fullName>
    </submittedName>
</protein>
<dbReference type="PANTHER" id="PTHR45640:SF35">
    <property type="entry name" value="HEAT SHOCK PROTEIN HSP-12.2"/>
    <property type="match status" value="1"/>
</dbReference>
<dbReference type="GO" id="GO:0005737">
    <property type="term" value="C:cytoplasm"/>
    <property type="evidence" value="ECO:0007669"/>
    <property type="project" value="TreeGrafter"/>
</dbReference>
<accession>A0A0N4ZTQ7</accession>
<keyword evidence="4" id="KW-1185">Reference proteome</keyword>